<dbReference type="PANTHER" id="PTHR34512:SF30">
    <property type="entry name" value="OUTER MEMBRANE PROTEIN ASSEMBLY FACTOR BAMB"/>
    <property type="match status" value="1"/>
</dbReference>
<accession>A0A2U8BS72</accession>
<protein>
    <submittedName>
        <fullName evidence="2">Putative BamB-like protein</fullName>
    </submittedName>
</protein>
<reference evidence="2 3" key="1">
    <citation type="journal article" date="2018" name="Genome Biol. Evol.">
        <title>The Genome Sequence of "Candidatus Fokinia solitaria": Insights on Reductive Evolution in Rickettsiales.</title>
        <authorList>
            <person name="Floriano A.M."/>
            <person name="Castelli M."/>
            <person name="Krenek S."/>
            <person name="Berendonk T.U."/>
            <person name="Bazzocchi C."/>
            <person name="Petroni G."/>
            <person name="Sassera D."/>
        </authorList>
    </citation>
    <scope>NUCLEOTIDE SEQUENCE [LARGE SCALE GENOMIC DNA]</scope>
    <source>
        <strain evidence="2">Rio ETE_ALG 3VII</strain>
    </source>
</reference>
<name>A0A2U8BS72_9RICK</name>
<keyword evidence="3" id="KW-1185">Reference proteome</keyword>
<dbReference type="InterPro" id="IPR002372">
    <property type="entry name" value="PQQ_rpt_dom"/>
</dbReference>
<sequence>MRKISILLLSILSTVGCGPIEDLMAGSKKPIVGEKISVFSSHGTIDTSSTCDTSEYPTEVLTYQSAINANAKFRWNKGYTTKKFRCFSNIAYPNSGNPITTNSQNVVVIDAHGTIICYSPNGDVIWSNDTLSRSNKQKSNKQILRIGYRAYIGASISYNQSENAVYCTDTFGSFMKVDANKGTTLWYSSYSNPLITTPQFFDDFVITSSLNSELVLFDKNDGKMLLAIPKVEGVVIKEIYNNNIVITPITQDSALIAIQTIANGAIKVYKINIVHTAQGKRFNISTIYSPLVEFFSQDSAIISTRYNEYTQSILQYKTGYIIAKKDGIIEYYDLEQSKILWRKFYHPTTLIAGAGDLGYFIDANNTLLAIKLCNGLIQWKYQLKSAVEVQESIITKIKAIFSTDVIYTHPIVAGNRVVLKNTKNSCLTFDMLTGKLLSVERIPSSFYETPTFQNGAMFLKNSYHILALYPKENVSVSAKK</sequence>
<feature type="domain" description="Pyrrolo-quinoline quinone repeat" evidence="1">
    <location>
        <begin position="112"/>
        <end position="381"/>
    </location>
</feature>
<dbReference type="RefSeq" id="WP_108673165.1">
    <property type="nucleotide sequence ID" value="NZ_CP025989.1"/>
</dbReference>
<gene>
    <name evidence="2" type="ORF">Fsol_00332</name>
</gene>
<dbReference type="EMBL" id="CP025989">
    <property type="protein sequence ID" value="AWD33130.1"/>
    <property type="molecule type" value="Genomic_DNA"/>
</dbReference>
<dbReference type="KEGG" id="fso:Fsol_00332"/>
<evidence type="ECO:0000313" key="3">
    <source>
        <dbReference type="Proteomes" id="UP000244519"/>
    </source>
</evidence>
<dbReference type="Proteomes" id="UP000244519">
    <property type="component" value="Chromosome"/>
</dbReference>
<dbReference type="PROSITE" id="PS51257">
    <property type="entry name" value="PROKAR_LIPOPROTEIN"/>
    <property type="match status" value="1"/>
</dbReference>
<dbReference type="InterPro" id="IPR015943">
    <property type="entry name" value="WD40/YVTN_repeat-like_dom_sf"/>
</dbReference>
<dbReference type="OrthoDB" id="5290752at2"/>
<proteinExistence type="predicted"/>
<dbReference type="Pfam" id="PF13360">
    <property type="entry name" value="PQQ_2"/>
    <property type="match status" value="1"/>
</dbReference>
<dbReference type="Gene3D" id="2.130.10.10">
    <property type="entry name" value="YVTN repeat-like/Quinoprotein amine dehydrogenase"/>
    <property type="match status" value="1"/>
</dbReference>
<dbReference type="InterPro" id="IPR011047">
    <property type="entry name" value="Quinoprotein_ADH-like_sf"/>
</dbReference>
<dbReference type="PANTHER" id="PTHR34512">
    <property type="entry name" value="CELL SURFACE PROTEIN"/>
    <property type="match status" value="1"/>
</dbReference>
<organism evidence="2 3">
    <name type="scientific">Candidatus Fokinia solitaria</name>
    <dbReference type="NCBI Taxonomy" id="1802984"/>
    <lineage>
        <taxon>Bacteria</taxon>
        <taxon>Pseudomonadati</taxon>
        <taxon>Pseudomonadota</taxon>
        <taxon>Alphaproteobacteria</taxon>
        <taxon>Rickettsiales</taxon>
        <taxon>Candidatus Midichloriaceae</taxon>
        <taxon>Candidatus Fokinia</taxon>
    </lineage>
</organism>
<dbReference type="SUPFAM" id="SSF50998">
    <property type="entry name" value="Quinoprotein alcohol dehydrogenase-like"/>
    <property type="match status" value="1"/>
</dbReference>
<evidence type="ECO:0000259" key="1">
    <source>
        <dbReference type="Pfam" id="PF13360"/>
    </source>
</evidence>
<dbReference type="AlphaFoldDB" id="A0A2U8BS72"/>
<evidence type="ECO:0000313" key="2">
    <source>
        <dbReference type="EMBL" id="AWD33130.1"/>
    </source>
</evidence>